<dbReference type="PRINTS" id="PR00080">
    <property type="entry name" value="SDRFAMILY"/>
</dbReference>
<evidence type="ECO:0000256" key="1">
    <source>
        <dbReference type="ARBA" id="ARBA00006484"/>
    </source>
</evidence>
<evidence type="ECO:0008006" key="7">
    <source>
        <dbReference type="Google" id="ProtNLM"/>
    </source>
</evidence>
<evidence type="ECO:0000313" key="6">
    <source>
        <dbReference type="Proteomes" id="UP000002279"/>
    </source>
</evidence>
<name>F6VW67_ORNAN</name>
<dbReference type="PANTHER" id="PTHR43313">
    <property type="entry name" value="SHORT-CHAIN DEHYDROGENASE/REDUCTASE FAMILY 9C"/>
    <property type="match status" value="1"/>
</dbReference>
<accession>F6VW67</accession>
<comment type="similarity">
    <text evidence="1 3">Belongs to the short-chain dehydrogenases/reductases (SDR) family.</text>
</comment>
<dbReference type="PANTHER" id="PTHR43313:SF5">
    <property type="entry name" value="SHORT-CHAIN DEHYDROGENASE_REDUCTASE FAMILY 9C MEMBER 7"/>
    <property type="match status" value="1"/>
</dbReference>
<reference evidence="5" key="3">
    <citation type="submission" date="2025-09" db="UniProtKB">
        <authorList>
            <consortium name="Ensembl"/>
        </authorList>
    </citation>
    <scope>IDENTIFICATION</scope>
    <source>
        <strain evidence="5">Glennie</strain>
    </source>
</reference>
<dbReference type="PROSITE" id="PS00061">
    <property type="entry name" value="ADH_SHORT"/>
    <property type="match status" value="1"/>
</dbReference>
<evidence type="ECO:0000256" key="2">
    <source>
        <dbReference type="ARBA" id="ARBA00023002"/>
    </source>
</evidence>
<dbReference type="Proteomes" id="UP000002279">
    <property type="component" value="Chromosome 10"/>
</dbReference>
<organism evidence="5 6">
    <name type="scientific">Ornithorhynchus anatinus</name>
    <name type="common">Duckbill platypus</name>
    <dbReference type="NCBI Taxonomy" id="9258"/>
    <lineage>
        <taxon>Eukaryota</taxon>
        <taxon>Metazoa</taxon>
        <taxon>Chordata</taxon>
        <taxon>Craniata</taxon>
        <taxon>Vertebrata</taxon>
        <taxon>Euteleostomi</taxon>
        <taxon>Mammalia</taxon>
        <taxon>Monotremata</taxon>
        <taxon>Ornithorhynchidae</taxon>
        <taxon>Ornithorhynchus</taxon>
    </lineage>
</organism>
<dbReference type="STRING" id="9258.ENSOANP00000013360"/>
<sequence length="309" mass="34196">IHYTLLLLLNICMVGQLHDRFVLITGCDSGFGYLLATKLDQRGLRVLAACLTERGAERLRQEASGRLQTVLLDVTRPESVRAMAQWAQETVGERGLWGLVNNAGIAMPVAPNEWLTKEDFVKVLDVNLLGLIDVTLTLLPLVKRARGRIVNVSSVLGRLSLFGGGYCVSKFGVEAFSDSLRRELFPFGVKVAIIEPGNFRTQILPPENVHTLVATIWSRAPPGARESYGDVYMESYWRGLERLISGGQTDLAPVYGSMTHALTAVHPRSRYVPGRDARFIYLPLSYLPTSLSDLLLRGFLSNMRPAQAN</sequence>
<evidence type="ECO:0000256" key="4">
    <source>
        <dbReference type="SAM" id="SignalP"/>
    </source>
</evidence>
<dbReference type="InterPro" id="IPR036291">
    <property type="entry name" value="NAD(P)-bd_dom_sf"/>
</dbReference>
<dbReference type="InterPro" id="IPR002347">
    <property type="entry name" value="SDR_fam"/>
</dbReference>
<dbReference type="Bgee" id="ENSOANG00000008411">
    <property type="expression patterns" value="Expressed in liver and 7 other cell types or tissues"/>
</dbReference>
<keyword evidence="2" id="KW-0560">Oxidoreductase</keyword>
<protein>
    <recommendedName>
        <fullName evidence="7">Retinol dehydrogenase 16</fullName>
    </recommendedName>
</protein>
<feature type="signal peptide" evidence="4">
    <location>
        <begin position="1"/>
        <end position="17"/>
    </location>
</feature>
<evidence type="ECO:0000313" key="5">
    <source>
        <dbReference type="Ensembl" id="ENSOANP00000013360.2"/>
    </source>
</evidence>
<dbReference type="HOGENOM" id="CLU_010194_40_0_1"/>
<proteinExistence type="inferred from homology"/>
<reference evidence="5 6" key="1">
    <citation type="journal article" date="2008" name="Nature">
        <title>Genome analysis of the platypus reveals unique signatures of evolution.</title>
        <authorList>
            <person name="Warren W.C."/>
            <person name="Hillier L.W."/>
            <person name="Marshall Graves J.A."/>
            <person name="Birney E."/>
            <person name="Ponting C.P."/>
            <person name="Grutzner F."/>
            <person name="Belov K."/>
            <person name="Miller W."/>
            <person name="Clarke L."/>
            <person name="Chinwalla A.T."/>
            <person name="Yang S.P."/>
            <person name="Heger A."/>
            <person name="Locke D.P."/>
            <person name="Miethke P."/>
            <person name="Waters P.D."/>
            <person name="Veyrunes F."/>
            <person name="Fulton L."/>
            <person name="Fulton B."/>
            <person name="Graves T."/>
            <person name="Wallis J."/>
            <person name="Puente X.S."/>
            <person name="Lopez-Otin C."/>
            <person name="Ordonez G.R."/>
            <person name="Eichler E.E."/>
            <person name="Chen L."/>
            <person name="Cheng Z."/>
            <person name="Deakin J.E."/>
            <person name="Alsop A."/>
            <person name="Thompson K."/>
            <person name="Kirby P."/>
            <person name="Papenfuss A.T."/>
            <person name="Wakefield M.J."/>
            <person name="Olender T."/>
            <person name="Lancet D."/>
            <person name="Huttley G.A."/>
            <person name="Smit A.F."/>
            <person name="Pask A."/>
            <person name="Temple-Smith P."/>
            <person name="Batzer M.A."/>
            <person name="Walker J.A."/>
            <person name="Konkel M.K."/>
            <person name="Harris R.S."/>
            <person name="Whittington C.M."/>
            <person name="Wong E.S."/>
            <person name="Gemmell N.J."/>
            <person name="Buschiazzo E."/>
            <person name="Vargas Jentzsch I.M."/>
            <person name="Merkel A."/>
            <person name="Schmitz J."/>
            <person name="Zemann A."/>
            <person name="Churakov G."/>
            <person name="Kriegs J.O."/>
            <person name="Brosius J."/>
            <person name="Murchison E.P."/>
            <person name="Sachidanandam R."/>
            <person name="Smith C."/>
            <person name="Hannon G.J."/>
            <person name="Tsend-Ayush E."/>
            <person name="McMillan D."/>
            <person name="Attenborough R."/>
            <person name="Rens W."/>
            <person name="Ferguson-Smith M."/>
            <person name="Lefevre C.M."/>
            <person name="Sharp J.A."/>
            <person name="Nicholas K.R."/>
            <person name="Ray D.A."/>
            <person name="Kube M."/>
            <person name="Reinhardt R."/>
            <person name="Pringle T.H."/>
            <person name="Taylor J."/>
            <person name="Jones R.C."/>
            <person name="Nixon B."/>
            <person name="Dacheux J.L."/>
            <person name="Niwa H."/>
            <person name="Sekita Y."/>
            <person name="Huang X."/>
            <person name="Stark A."/>
            <person name="Kheradpour P."/>
            <person name="Kellis M."/>
            <person name="Flicek P."/>
            <person name="Chen Y."/>
            <person name="Webber C."/>
            <person name="Hardison R."/>
            <person name="Nelson J."/>
            <person name="Hallsworth-Pepin K."/>
            <person name="Delehaunty K."/>
            <person name="Markovic C."/>
            <person name="Minx P."/>
            <person name="Feng Y."/>
            <person name="Kremitzki C."/>
            <person name="Mitreva M."/>
            <person name="Glasscock J."/>
            <person name="Wylie T."/>
            <person name="Wohldmann P."/>
            <person name="Thiru P."/>
            <person name="Nhan M.N."/>
            <person name="Pohl C.S."/>
            <person name="Smith S.M."/>
            <person name="Hou S."/>
            <person name="Nefedov M."/>
            <person name="de Jong P.J."/>
            <person name="Renfree M.B."/>
            <person name="Mardis E.R."/>
            <person name="Wilson R.K."/>
        </authorList>
    </citation>
    <scope>NUCLEOTIDE SEQUENCE [LARGE SCALE GENOMIC DNA]</scope>
    <source>
        <strain evidence="5 6">Glennie</strain>
    </source>
</reference>
<keyword evidence="6" id="KW-1185">Reference proteome</keyword>
<dbReference type="GO" id="GO:0016491">
    <property type="term" value="F:oxidoreductase activity"/>
    <property type="evidence" value="ECO:0007669"/>
    <property type="project" value="UniProtKB-KW"/>
</dbReference>
<dbReference type="eggNOG" id="KOG1610">
    <property type="taxonomic scope" value="Eukaryota"/>
</dbReference>
<evidence type="ECO:0000256" key="3">
    <source>
        <dbReference type="RuleBase" id="RU000363"/>
    </source>
</evidence>
<dbReference type="FunFam" id="3.40.50.720:FF:000074">
    <property type="entry name" value="Retinol dehydrogenase type 1"/>
    <property type="match status" value="1"/>
</dbReference>
<dbReference type="Ensembl" id="ENSOANT00000013363.3">
    <property type="protein sequence ID" value="ENSOANP00000013360.2"/>
    <property type="gene ID" value="ENSOANG00000008411.3"/>
</dbReference>
<dbReference type="Gene3D" id="3.40.50.720">
    <property type="entry name" value="NAD(P)-binding Rossmann-like Domain"/>
    <property type="match status" value="1"/>
</dbReference>
<dbReference type="AlphaFoldDB" id="F6VW67"/>
<keyword evidence="4" id="KW-0732">Signal</keyword>
<feature type="chain" id="PRO_5027634072" description="Retinol dehydrogenase 16" evidence="4">
    <location>
        <begin position="18"/>
        <end position="309"/>
    </location>
</feature>
<dbReference type="InterPro" id="IPR020904">
    <property type="entry name" value="Sc_DH/Rdtase_CS"/>
</dbReference>
<dbReference type="GeneTree" id="ENSGT00940000154118"/>
<reference evidence="5" key="2">
    <citation type="submission" date="2025-08" db="UniProtKB">
        <authorList>
            <consortium name="Ensembl"/>
        </authorList>
    </citation>
    <scope>IDENTIFICATION</scope>
    <source>
        <strain evidence="5">Glennie</strain>
    </source>
</reference>
<dbReference type="Pfam" id="PF00106">
    <property type="entry name" value="adh_short"/>
    <property type="match status" value="1"/>
</dbReference>
<dbReference type="SUPFAM" id="SSF51735">
    <property type="entry name" value="NAD(P)-binding Rossmann-fold domains"/>
    <property type="match status" value="1"/>
</dbReference>
<dbReference type="PRINTS" id="PR00081">
    <property type="entry name" value="GDHRDH"/>
</dbReference>